<sequence>MPFAYPVILGILETLVQMCMKGGSSMLLLTLEGQSQLCHAALYIVGIVWILLSVLVIQWLRKGLLVLEASRLLPVEYGTVTSTSVLGGLVLYQEGKFCTSEDMWLMALGISFIIFGCCLVGRRKSLMSRRYMPGHVVQHRCLPPLRRSMAHVVARMEQAPIPRPSIPGKGRAAVRSIASTHLCEQPPEQGRKAQLREHRKAAYERGDGIAVGQADANSSDVHIDLSACKESTAESGREYVTAVQTA</sequence>
<gene>
    <name evidence="6" type="ORF">HERI1096_LOCUS23236</name>
</gene>
<evidence type="ECO:0000256" key="2">
    <source>
        <dbReference type="ARBA" id="ARBA00022692"/>
    </source>
</evidence>
<dbReference type="GO" id="GO:0016020">
    <property type="term" value="C:membrane"/>
    <property type="evidence" value="ECO:0007669"/>
    <property type="project" value="UniProtKB-SubCell"/>
</dbReference>
<dbReference type="PANTHER" id="PTHR12570">
    <property type="match status" value="1"/>
</dbReference>
<evidence type="ECO:0000256" key="5">
    <source>
        <dbReference type="SAM" id="Phobius"/>
    </source>
</evidence>
<protein>
    <recommendedName>
        <fullName evidence="7">Magnesium transporter</fullName>
    </recommendedName>
</protein>
<proteinExistence type="predicted"/>
<evidence type="ECO:0000313" key="6">
    <source>
        <dbReference type="EMBL" id="CAE0122535.1"/>
    </source>
</evidence>
<keyword evidence="3 5" id="KW-1133">Transmembrane helix</keyword>
<dbReference type="EMBL" id="HBHX01041896">
    <property type="protein sequence ID" value="CAE0122535.1"/>
    <property type="molecule type" value="Transcribed_RNA"/>
</dbReference>
<evidence type="ECO:0000256" key="3">
    <source>
        <dbReference type="ARBA" id="ARBA00022989"/>
    </source>
</evidence>
<feature type="transmembrane region" description="Helical" evidence="5">
    <location>
        <begin position="40"/>
        <end position="60"/>
    </location>
</feature>
<dbReference type="AlphaFoldDB" id="A0A7S3B2B9"/>
<evidence type="ECO:0008006" key="7">
    <source>
        <dbReference type="Google" id="ProtNLM"/>
    </source>
</evidence>
<accession>A0A7S3B2B9</accession>
<keyword evidence="2 5" id="KW-0812">Transmembrane</keyword>
<dbReference type="Pfam" id="PF05653">
    <property type="entry name" value="Mg_trans_NIPA"/>
    <property type="match status" value="1"/>
</dbReference>
<dbReference type="GO" id="GO:0015095">
    <property type="term" value="F:magnesium ion transmembrane transporter activity"/>
    <property type="evidence" value="ECO:0007669"/>
    <property type="project" value="InterPro"/>
</dbReference>
<feature type="transmembrane region" description="Helical" evidence="5">
    <location>
        <begin position="104"/>
        <end position="122"/>
    </location>
</feature>
<name>A0A7S3B2B9_9EUKA</name>
<evidence type="ECO:0000256" key="4">
    <source>
        <dbReference type="ARBA" id="ARBA00023136"/>
    </source>
</evidence>
<evidence type="ECO:0000256" key="1">
    <source>
        <dbReference type="ARBA" id="ARBA00004141"/>
    </source>
</evidence>
<dbReference type="InterPro" id="IPR008521">
    <property type="entry name" value="Mg_trans_NIPA"/>
</dbReference>
<feature type="transmembrane region" description="Helical" evidence="5">
    <location>
        <begin position="72"/>
        <end position="92"/>
    </location>
</feature>
<comment type="subcellular location">
    <subcellularLocation>
        <location evidence="1">Membrane</location>
        <topology evidence="1">Multi-pass membrane protein</topology>
    </subcellularLocation>
</comment>
<keyword evidence="4 5" id="KW-0472">Membrane</keyword>
<organism evidence="6">
    <name type="scientific">Haptolina ericina</name>
    <dbReference type="NCBI Taxonomy" id="156174"/>
    <lineage>
        <taxon>Eukaryota</taxon>
        <taxon>Haptista</taxon>
        <taxon>Haptophyta</taxon>
        <taxon>Prymnesiophyceae</taxon>
        <taxon>Prymnesiales</taxon>
        <taxon>Prymnesiaceae</taxon>
        <taxon>Haptolina</taxon>
    </lineage>
</organism>
<reference evidence="6" key="1">
    <citation type="submission" date="2021-01" db="EMBL/GenBank/DDBJ databases">
        <authorList>
            <person name="Corre E."/>
            <person name="Pelletier E."/>
            <person name="Niang G."/>
            <person name="Scheremetjew M."/>
            <person name="Finn R."/>
            <person name="Kale V."/>
            <person name="Holt S."/>
            <person name="Cochrane G."/>
            <person name="Meng A."/>
            <person name="Brown T."/>
            <person name="Cohen L."/>
        </authorList>
    </citation>
    <scope>NUCLEOTIDE SEQUENCE</scope>
    <source>
        <strain evidence="6">CCMP281</strain>
    </source>
</reference>